<evidence type="ECO:0000256" key="1">
    <source>
        <dbReference type="ARBA" id="ARBA00001947"/>
    </source>
</evidence>
<dbReference type="GO" id="GO:0046872">
    <property type="term" value="F:metal ion binding"/>
    <property type="evidence" value="ECO:0007669"/>
    <property type="project" value="UniProtKB-KW"/>
</dbReference>
<dbReference type="CDD" id="cd08255">
    <property type="entry name" value="2-desacetyl-2-hydroxyethyl_bacteriochlorophyllide_like"/>
    <property type="match status" value="1"/>
</dbReference>
<evidence type="ECO:0000313" key="7">
    <source>
        <dbReference type="EMBL" id="SCL57750.1"/>
    </source>
</evidence>
<gene>
    <name evidence="7" type="ORF">GA0070617_3615</name>
</gene>
<dbReference type="InterPro" id="IPR036291">
    <property type="entry name" value="NAD(P)-bd_dom_sf"/>
</dbReference>
<dbReference type="OrthoDB" id="9781588at2"/>
<dbReference type="SUPFAM" id="SSF51735">
    <property type="entry name" value="NAD(P)-binding Rossmann-fold domains"/>
    <property type="match status" value="1"/>
</dbReference>
<sequence>MGNYVVSLAGPRRVSLEPCPTEPLGPGQVRVRTRYSGISAGTELTLYRGSNPRLSKDWDDVSRMFVPRPRDVVPYPLVGFGYEEVGELVEVAPEVTDRHPGQIVWGIWGHRAEAVLPAEAVTPLAAGLDPLAGVFARPGAIALTAVLSGDLHLGDWVGVFGQGVIGLLATRLAVLSGARVVAVDRFASRLDVATGYGAGLVVAADSESAATVLHRVTDGRGADVCLELSGAYPALHEAIRSTTQGGRVVAAGFYQGQAVGLGLGEEFHHNRIHLVAAQVSGPTPVPALAGRWTGARIAHTFMDLVAAGSVDPLPLVSHVVDARAVADALALLDHGAGDVRQVVLEFR</sequence>
<keyword evidence="4" id="KW-0862">Zinc</keyword>
<dbReference type="STRING" id="683228.GA0070617_3615"/>
<feature type="domain" description="Enoyl reductase (ER)" evidence="6">
    <location>
        <begin position="10"/>
        <end position="344"/>
    </location>
</feature>
<evidence type="ECO:0000259" key="6">
    <source>
        <dbReference type="SMART" id="SM00829"/>
    </source>
</evidence>
<protein>
    <submittedName>
        <fullName evidence="7">2-desacetyl-2-hydroxyethyl bacteriochlorophyllide A dehydrogenase</fullName>
    </submittedName>
</protein>
<evidence type="ECO:0000256" key="2">
    <source>
        <dbReference type="ARBA" id="ARBA00008072"/>
    </source>
</evidence>
<dbReference type="Proteomes" id="UP000198937">
    <property type="component" value="Unassembled WGS sequence"/>
</dbReference>
<dbReference type="SUPFAM" id="SSF50129">
    <property type="entry name" value="GroES-like"/>
    <property type="match status" value="1"/>
</dbReference>
<dbReference type="Pfam" id="PF00107">
    <property type="entry name" value="ADH_zinc_N"/>
    <property type="match status" value="1"/>
</dbReference>
<name>A0A1C6UUQ6_9ACTN</name>
<dbReference type="Gene3D" id="3.40.50.720">
    <property type="entry name" value="NAD(P)-binding Rossmann-like Domain"/>
    <property type="match status" value="1"/>
</dbReference>
<keyword evidence="3" id="KW-0479">Metal-binding</keyword>
<evidence type="ECO:0000313" key="8">
    <source>
        <dbReference type="Proteomes" id="UP000198937"/>
    </source>
</evidence>
<accession>A0A1C6UUQ6</accession>
<dbReference type="AlphaFoldDB" id="A0A1C6UUQ6"/>
<proteinExistence type="inferred from homology"/>
<keyword evidence="8" id="KW-1185">Reference proteome</keyword>
<dbReference type="InterPro" id="IPR020843">
    <property type="entry name" value="ER"/>
</dbReference>
<dbReference type="InterPro" id="IPR011032">
    <property type="entry name" value="GroES-like_sf"/>
</dbReference>
<dbReference type="PANTHER" id="PTHR43350:SF19">
    <property type="entry name" value="D-GULOSIDE 3-DEHYDROGENASE"/>
    <property type="match status" value="1"/>
</dbReference>
<keyword evidence="5" id="KW-0560">Oxidoreductase</keyword>
<dbReference type="EMBL" id="FMIA01000002">
    <property type="protein sequence ID" value="SCL57750.1"/>
    <property type="molecule type" value="Genomic_DNA"/>
</dbReference>
<dbReference type="InterPro" id="IPR013149">
    <property type="entry name" value="ADH-like_C"/>
</dbReference>
<organism evidence="7 8">
    <name type="scientific">Micromonospora yangpuensis</name>
    <dbReference type="NCBI Taxonomy" id="683228"/>
    <lineage>
        <taxon>Bacteria</taxon>
        <taxon>Bacillati</taxon>
        <taxon>Actinomycetota</taxon>
        <taxon>Actinomycetes</taxon>
        <taxon>Micromonosporales</taxon>
        <taxon>Micromonosporaceae</taxon>
        <taxon>Micromonospora</taxon>
    </lineage>
</organism>
<dbReference type="RefSeq" id="WP_091439478.1">
    <property type="nucleotide sequence ID" value="NZ_BMMJ01000013.1"/>
</dbReference>
<dbReference type="SMART" id="SM00829">
    <property type="entry name" value="PKS_ER"/>
    <property type="match status" value="1"/>
</dbReference>
<evidence type="ECO:0000256" key="5">
    <source>
        <dbReference type="ARBA" id="ARBA00023002"/>
    </source>
</evidence>
<reference evidence="7 8" key="1">
    <citation type="submission" date="2016-06" db="EMBL/GenBank/DDBJ databases">
        <authorList>
            <person name="Kjaerup R.B."/>
            <person name="Dalgaard T.S."/>
            <person name="Juul-Madsen H.R."/>
        </authorList>
    </citation>
    <scope>NUCLEOTIDE SEQUENCE [LARGE SCALE GENOMIC DNA]</scope>
    <source>
        <strain evidence="7 8">DSM 45577</strain>
    </source>
</reference>
<evidence type="ECO:0000256" key="4">
    <source>
        <dbReference type="ARBA" id="ARBA00022833"/>
    </source>
</evidence>
<dbReference type="GO" id="GO:0016491">
    <property type="term" value="F:oxidoreductase activity"/>
    <property type="evidence" value="ECO:0007669"/>
    <property type="project" value="UniProtKB-KW"/>
</dbReference>
<comment type="cofactor">
    <cofactor evidence="1">
        <name>Zn(2+)</name>
        <dbReference type="ChEBI" id="CHEBI:29105"/>
    </cofactor>
</comment>
<comment type="similarity">
    <text evidence="2">Belongs to the zinc-containing alcohol dehydrogenase family.</text>
</comment>
<dbReference type="Gene3D" id="3.90.180.10">
    <property type="entry name" value="Medium-chain alcohol dehydrogenases, catalytic domain"/>
    <property type="match status" value="2"/>
</dbReference>
<dbReference type="PANTHER" id="PTHR43350">
    <property type="entry name" value="NAD-DEPENDENT ALCOHOL DEHYDROGENASE"/>
    <property type="match status" value="1"/>
</dbReference>
<evidence type="ECO:0000256" key="3">
    <source>
        <dbReference type="ARBA" id="ARBA00022723"/>
    </source>
</evidence>